<dbReference type="InterPro" id="IPR013112">
    <property type="entry name" value="FAD-bd_8"/>
</dbReference>
<reference evidence="5" key="1">
    <citation type="submission" date="2023-10" db="EMBL/GenBank/DDBJ databases">
        <authorList>
            <person name="Chen Y."/>
            <person name="Shah S."/>
            <person name="Dougan E. K."/>
            <person name="Thang M."/>
            <person name="Chan C."/>
        </authorList>
    </citation>
    <scope>NUCLEOTIDE SEQUENCE [LARGE SCALE GENOMIC DNA]</scope>
</reference>
<evidence type="ECO:0000313" key="5">
    <source>
        <dbReference type="EMBL" id="CAK0880171.1"/>
    </source>
</evidence>
<feature type="region of interest" description="Disordered" evidence="2">
    <location>
        <begin position="735"/>
        <end position="762"/>
    </location>
</feature>
<dbReference type="SUPFAM" id="SSF52343">
    <property type="entry name" value="Ferredoxin reductase-like, C-terminal NADP-linked domain"/>
    <property type="match status" value="1"/>
</dbReference>
<dbReference type="PRINTS" id="PR00466">
    <property type="entry name" value="GP91PHOX"/>
</dbReference>
<feature type="compositionally biased region" description="Low complexity" evidence="2">
    <location>
        <begin position="735"/>
        <end position="755"/>
    </location>
</feature>
<keyword evidence="6" id="KW-1185">Reference proteome</keyword>
<feature type="transmembrane region" description="Helical" evidence="3">
    <location>
        <begin position="210"/>
        <end position="233"/>
    </location>
</feature>
<keyword evidence="3" id="KW-0472">Membrane</keyword>
<feature type="non-terminal residue" evidence="5">
    <location>
        <position position="858"/>
    </location>
</feature>
<keyword evidence="1" id="KW-0560">Oxidoreductase</keyword>
<dbReference type="PANTHER" id="PTHR11972">
    <property type="entry name" value="NADPH OXIDASE"/>
    <property type="match status" value="1"/>
</dbReference>
<dbReference type="InterPro" id="IPR000778">
    <property type="entry name" value="Cyt_b245_heavy_chain"/>
</dbReference>
<feature type="transmembrane region" description="Helical" evidence="3">
    <location>
        <begin position="397"/>
        <end position="418"/>
    </location>
</feature>
<feature type="region of interest" description="Disordered" evidence="2">
    <location>
        <begin position="133"/>
        <end position="159"/>
    </location>
</feature>
<dbReference type="SUPFAM" id="SSF63380">
    <property type="entry name" value="Riboflavin synthase domain-like"/>
    <property type="match status" value="1"/>
</dbReference>
<protein>
    <recommendedName>
        <fullName evidence="4">FAD-binding FR-type domain-containing protein</fullName>
    </recommendedName>
</protein>
<feature type="transmembrane region" description="Helical" evidence="3">
    <location>
        <begin position="338"/>
        <end position="362"/>
    </location>
</feature>
<feature type="transmembrane region" description="Helical" evidence="3">
    <location>
        <begin position="374"/>
        <end position="391"/>
    </location>
</feature>
<evidence type="ECO:0000256" key="2">
    <source>
        <dbReference type="SAM" id="MobiDB-lite"/>
    </source>
</evidence>
<dbReference type="InterPro" id="IPR017927">
    <property type="entry name" value="FAD-bd_FR_type"/>
</dbReference>
<dbReference type="CDD" id="cd06186">
    <property type="entry name" value="NOX_Duox_like_FAD_NADP"/>
    <property type="match status" value="1"/>
</dbReference>
<feature type="compositionally biased region" description="Gly residues" evidence="2">
    <location>
        <begin position="805"/>
        <end position="819"/>
    </location>
</feature>
<dbReference type="InterPro" id="IPR050369">
    <property type="entry name" value="RBOH/FRE"/>
</dbReference>
<keyword evidence="3" id="KW-0812">Transmembrane</keyword>
<dbReference type="PROSITE" id="PS51384">
    <property type="entry name" value="FAD_FR"/>
    <property type="match status" value="1"/>
</dbReference>
<dbReference type="PANTHER" id="PTHR11972:SF153">
    <property type="entry name" value="SUPEROXIDE-GENERATING NADPH OXIDASE HEAVY CHAIN SUBUNIT A"/>
    <property type="match status" value="1"/>
</dbReference>
<feature type="region of interest" description="Disordered" evidence="2">
    <location>
        <begin position="797"/>
        <end position="819"/>
    </location>
</feature>
<feature type="transmembrane region" description="Helical" evidence="3">
    <location>
        <begin position="549"/>
        <end position="573"/>
    </location>
</feature>
<dbReference type="Pfam" id="PF08022">
    <property type="entry name" value="FAD_binding_8"/>
    <property type="match status" value="1"/>
</dbReference>
<gene>
    <name evidence="5" type="ORF">PCOR1329_LOCUS63392</name>
</gene>
<name>A0ABN9W3P4_9DINO</name>
<evidence type="ECO:0000256" key="1">
    <source>
        <dbReference type="ARBA" id="ARBA00023002"/>
    </source>
</evidence>
<dbReference type="EMBL" id="CAUYUJ010018048">
    <property type="protein sequence ID" value="CAK0880171.1"/>
    <property type="molecule type" value="Genomic_DNA"/>
</dbReference>
<dbReference type="Pfam" id="PF08030">
    <property type="entry name" value="NAD_binding_6"/>
    <property type="match status" value="1"/>
</dbReference>
<comment type="caution">
    <text evidence="5">The sequence shown here is derived from an EMBL/GenBank/DDBJ whole genome shotgun (WGS) entry which is preliminary data.</text>
</comment>
<organism evidence="5 6">
    <name type="scientific">Prorocentrum cordatum</name>
    <dbReference type="NCBI Taxonomy" id="2364126"/>
    <lineage>
        <taxon>Eukaryota</taxon>
        <taxon>Sar</taxon>
        <taxon>Alveolata</taxon>
        <taxon>Dinophyceae</taxon>
        <taxon>Prorocentrales</taxon>
        <taxon>Prorocentraceae</taxon>
        <taxon>Prorocentrum</taxon>
    </lineage>
</organism>
<feature type="transmembrane region" description="Helical" evidence="3">
    <location>
        <begin position="183"/>
        <end position="204"/>
    </location>
</feature>
<dbReference type="Gene3D" id="3.40.50.80">
    <property type="entry name" value="Nucleotide-binding domain of ferredoxin-NADP reductase (FNR) module"/>
    <property type="match status" value="1"/>
</dbReference>
<sequence length="858" mass="92582">MAAVGPVRSLYQDSEVEPSASLGGGRAADRGGLSRATFGDQRWESAAAYLRAHGLATEGAVREILLEGAAAFGSWRLSDAALDPLVHQVLGAGGAGLSPGLESWVGQSRAAADAPLQRERTVDLRLARTLTVSGQEPPDPEAAQGIRFRGTGGPSRDRGRGDVMEEWAGVVDAITLRRFKWGLALLMTVVSFANAIWVFFVKYAGILELFTWPIIFARAGGLGAAMLTGLLYLTMARTFMKQFYKFHGVSSKVLMVLDGHKDVHIFLGRCLVVTSAVHVLAHLLSTVPALRYVTAERLNAFLACANREEALSGMPSFDLLQWPACPLEISSEGMGWRLLWQSTPGVTGLMLTGLMALLAWTGRARARSANFERFWYAHNFALVAWPLLMFVHGSNQWIGVGFPLVAFTTSVPLCLYLVDRVGRLLRFYAFGGRAVQIADAVIRPGKDGGPSGALTHLAVTRPTGLWTFAPGMYAFVCLPEYAPLQWHPLTICSGKNDEYVEFIVAGVGDWTQELAARCLGAQGGSAPLPRIALDGPYAAPAQMALSRPILVAVGAGVGITPFLSLMSSLISLIEDSSESKALPLKEAHFFWVTRSVDEFLFGRRHLTRIAQSHRLRQKVHLHLHATARESDKDPAAYLFREAVKRQSKVDQAAFSDEFDTHRVLTAPQLPWCWVNGSELDVMWLSDLTTASSDMEEEVQARQPISQTLKRIELHVSKASDPSRRLPPLTSVLDASLASRPSSRSSPAGRSPPAGRQLPPGSQDWAESLLWSQSRLRGRSQLARSGVGLRADSAAGHGVPAAAAEGSGGPPAEGPGGAGGAAPLVPVAFGRPDFETELRAIGMHWGCQEKVHIYVCGND</sequence>
<keyword evidence="3" id="KW-1133">Transmembrane helix</keyword>
<evidence type="ECO:0000256" key="3">
    <source>
        <dbReference type="SAM" id="Phobius"/>
    </source>
</evidence>
<evidence type="ECO:0000259" key="4">
    <source>
        <dbReference type="PROSITE" id="PS51384"/>
    </source>
</evidence>
<dbReference type="Proteomes" id="UP001189429">
    <property type="component" value="Unassembled WGS sequence"/>
</dbReference>
<dbReference type="InterPro" id="IPR039261">
    <property type="entry name" value="FNR_nucleotide-bd"/>
</dbReference>
<proteinExistence type="predicted"/>
<accession>A0ABN9W3P4</accession>
<dbReference type="InterPro" id="IPR017938">
    <property type="entry name" value="Riboflavin_synthase-like_b-brl"/>
</dbReference>
<feature type="transmembrane region" description="Helical" evidence="3">
    <location>
        <begin position="265"/>
        <end position="284"/>
    </location>
</feature>
<feature type="domain" description="FAD-binding FR-type" evidence="4">
    <location>
        <begin position="417"/>
        <end position="543"/>
    </location>
</feature>
<dbReference type="InterPro" id="IPR013121">
    <property type="entry name" value="Fe_red_NAD-bd_6"/>
</dbReference>
<evidence type="ECO:0000313" key="6">
    <source>
        <dbReference type="Proteomes" id="UP001189429"/>
    </source>
</evidence>